<keyword evidence="1 2" id="KW-0238">DNA-binding</keyword>
<protein>
    <submittedName>
        <fullName evidence="4">TetR/AcrR family transcriptional regulator</fullName>
    </submittedName>
</protein>
<proteinExistence type="predicted"/>
<feature type="DNA-binding region" description="H-T-H motif" evidence="2">
    <location>
        <begin position="40"/>
        <end position="59"/>
    </location>
</feature>
<evidence type="ECO:0000313" key="4">
    <source>
        <dbReference type="EMBL" id="RRN45454.1"/>
    </source>
</evidence>
<dbReference type="SUPFAM" id="SSF46689">
    <property type="entry name" value="Homeodomain-like"/>
    <property type="match status" value="1"/>
</dbReference>
<dbReference type="Gene3D" id="1.10.357.10">
    <property type="entry name" value="Tetracycline Repressor, domain 2"/>
    <property type="match status" value="1"/>
</dbReference>
<dbReference type="EMBL" id="RRUE01000001">
    <property type="protein sequence ID" value="RRN45454.1"/>
    <property type="molecule type" value="Genomic_DNA"/>
</dbReference>
<dbReference type="GO" id="GO:0000976">
    <property type="term" value="F:transcription cis-regulatory region binding"/>
    <property type="evidence" value="ECO:0007669"/>
    <property type="project" value="TreeGrafter"/>
</dbReference>
<dbReference type="OrthoDB" id="70491at2"/>
<keyword evidence="5" id="KW-1185">Reference proteome</keyword>
<accession>A0A3R8NCG7</accession>
<evidence type="ECO:0000259" key="3">
    <source>
        <dbReference type="PROSITE" id="PS50977"/>
    </source>
</evidence>
<dbReference type="InterPro" id="IPR009057">
    <property type="entry name" value="Homeodomain-like_sf"/>
</dbReference>
<dbReference type="InterPro" id="IPR050109">
    <property type="entry name" value="HTH-type_TetR-like_transc_reg"/>
</dbReference>
<evidence type="ECO:0000313" key="5">
    <source>
        <dbReference type="Proteomes" id="UP000270261"/>
    </source>
</evidence>
<evidence type="ECO:0000256" key="1">
    <source>
        <dbReference type="ARBA" id="ARBA00023125"/>
    </source>
</evidence>
<dbReference type="RefSeq" id="WP_125094883.1">
    <property type="nucleotide sequence ID" value="NZ_RRUE01000001.1"/>
</dbReference>
<gene>
    <name evidence="4" type="ORF">EHV23_04465</name>
</gene>
<feature type="domain" description="HTH tetR-type" evidence="3">
    <location>
        <begin position="17"/>
        <end position="77"/>
    </location>
</feature>
<comment type="caution">
    <text evidence="4">The sequence shown here is derived from an EMBL/GenBank/DDBJ whole genome shotgun (WGS) entry which is preliminary data.</text>
</comment>
<dbReference type="PRINTS" id="PR00455">
    <property type="entry name" value="HTHTETR"/>
</dbReference>
<dbReference type="InterPro" id="IPR001647">
    <property type="entry name" value="HTH_TetR"/>
</dbReference>
<dbReference type="Proteomes" id="UP000270261">
    <property type="component" value="Unassembled WGS sequence"/>
</dbReference>
<dbReference type="AlphaFoldDB" id="A0A3R8NCG7"/>
<name>A0A3R8NCG7_9BURK</name>
<sequence>MTTATPLSGTKRRLSRPDRQRQLLDTAWALIRSEGTAPLTLGRLAETAGVTKPVAYDHFGSRNGLLAALYEDFDVRQNAIIDAAMASAGPTPQERAAIVAQRYVECVLTQGREIPDVLAALSGSPELAAVKRRYQMAFMEKCRTFFAPFCRGSALSSAALWAMLGAADALSDAAVRGDISRDQAMAELTAILLAMIGRSMAQD</sequence>
<dbReference type="PANTHER" id="PTHR30055:SF223">
    <property type="entry name" value="HTH-TYPE TRANSCRIPTIONAL REGULATOR UIDR"/>
    <property type="match status" value="1"/>
</dbReference>
<reference evidence="4 5" key="1">
    <citation type="submission" date="2018-11" db="EMBL/GenBank/DDBJ databases">
        <title>Genome sequencing of Lautropia sp. KCOM 2505 (= ChDC F240).</title>
        <authorList>
            <person name="Kook J.-K."/>
            <person name="Park S.-N."/>
            <person name="Lim Y.K."/>
        </authorList>
    </citation>
    <scope>NUCLEOTIDE SEQUENCE [LARGE SCALE GENOMIC DNA]</scope>
    <source>
        <strain evidence="4 5">KCOM 2505</strain>
    </source>
</reference>
<dbReference type="PROSITE" id="PS50977">
    <property type="entry name" value="HTH_TETR_2"/>
    <property type="match status" value="1"/>
</dbReference>
<evidence type="ECO:0000256" key="2">
    <source>
        <dbReference type="PROSITE-ProRule" id="PRU00335"/>
    </source>
</evidence>
<dbReference type="Pfam" id="PF00440">
    <property type="entry name" value="TetR_N"/>
    <property type="match status" value="1"/>
</dbReference>
<dbReference type="PANTHER" id="PTHR30055">
    <property type="entry name" value="HTH-TYPE TRANSCRIPTIONAL REGULATOR RUTR"/>
    <property type="match status" value="1"/>
</dbReference>
<organism evidence="4 5">
    <name type="scientific">Lautropia dentalis</name>
    <dbReference type="NCBI Taxonomy" id="2490857"/>
    <lineage>
        <taxon>Bacteria</taxon>
        <taxon>Pseudomonadati</taxon>
        <taxon>Pseudomonadota</taxon>
        <taxon>Betaproteobacteria</taxon>
        <taxon>Burkholderiales</taxon>
        <taxon>Burkholderiaceae</taxon>
        <taxon>Lautropia</taxon>
    </lineage>
</organism>
<dbReference type="GO" id="GO:0003700">
    <property type="term" value="F:DNA-binding transcription factor activity"/>
    <property type="evidence" value="ECO:0007669"/>
    <property type="project" value="TreeGrafter"/>
</dbReference>